<proteinExistence type="inferred from homology"/>
<dbReference type="Proteomes" id="UP000323337">
    <property type="component" value="Unassembled WGS sequence"/>
</dbReference>
<feature type="binding site" evidence="2">
    <location>
        <position position="113"/>
    </location>
    <ligand>
        <name>Mg(2+)</name>
        <dbReference type="ChEBI" id="CHEBI:18420"/>
        <label>1</label>
    </ligand>
</feature>
<dbReference type="Pfam" id="PF02769">
    <property type="entry name" value="AIRS_C"/>
    <property type="match status" value="1"/>
</dbReference>
<evidence type="ECO:0000256" key="1">
    <source>
        <dbReference type="ARBA" id="ARBA00022977"/>
    </source>
</evidence>
<feature type="binding site" evidence="2">
    <location>
        <position position="45"/>
    </location>
    <ligand>
        <name>substrate</name>
    </ligand>
</feature>
<dbReference type="InterPro" id="IPR036921">
    <property type="entry name" value="PurM-like_N_sf"/>
</dbReference>
<feature type="binding site" evidence="2">
    <location>
        <position position="66"/>
    </location>
    <ligand>
        <name>Mg(2+)</name>
        <dbReference type="ChEBI" id="CHEBI:18420"/>
        <label>4</label>
    </ligand>
</feature>
<feature type="binding site" evidence="2">
    <location>
        <position position="38"/>
    </location>
    <ligand>
        <name>Mg(2+)</name>
        <dbReference type="ChEBI" id="CHEBI:18420"/>
        <label>1</label>
    </ligand>
</feature>
<dbReference type="GO" id="GO:0009228">
    <property type="term" value="P:thiamine biosynthetic process"/>
    <property type="evidence" value="ECO:0007669"/>
    <property type="project" value="UniProtKB-KW"/>
</dbReference>
<evidence type="ECO:0000259" key="4">
    <source>
        <dbReference type="Pfam" id="PF02769"/>
    </source>
</evidence>
<comment type="caution">
    <text evidence="5">The sequence shown here is derived from an EMBL/GenBank/DDBJ whole genome shotgun (WGS) entry which is preliminary data.</text>
</comment>
<comment type="pathway">
    <text evidence="2">Cofactor biosynthesis; thiamine diphosphate biosynthesis; thiamine diphosphate from thiamine phosphate: step 1/1.</text>
</comment>
<evidence type="ECO:0000256" key="2">
    <source>
        <dbReference type="HAMAP-Rule" id="MF_02128"/>
    </source>
</evidence>
<dbReference type="SUPFAM" id="SSF56042">
    <property type="entry name" value="PurM C-terminal domain-like"/>
    <property type="match status" value="1"/>
</dbReference>
<keyword evidence="2" id="KW-0479">Metal-binding</keyword>
<keyword evidence="2 5" id="KW-0418">Kinase</keyword>
<dbReference type="UniPathway" id="UPA00060">
    <property type="reaction ID" value="UER00142"/>
</dbReference>
<dbReference type="HAMAP" id="MF_02128">
    <property type="entry name" value="TMP_kinase"/>
    <property type="match status" value="1"/>
</dbReference>
<dbReference type="AlphaFoldDB" id="A0A5D0MPB8"/>
<dbReference type="InterPro" id="IPR036676">
    <property type="entry name" value="PurM-like_C_sf"/>
</dbReference>
<dbReference type="SUPFAM" id="SSF55326">
    <property type="entry name" value="PurM N-terminal domain-like"/>
    <property type="match status" value="1"/>
</dbReference>
<comment type="caution">
    <text evidence="2">Lacks conserved residue(s) required for the propagation of feature annotation.</text>
</comment>
<dbReference type="GO" id="GO:0009030">
    <property type="term" value="F:thiamine-phosphate kinase activity"/>
    <property type="evidence" value="ECO:0007669"/>
    <property type="project" value="UniProtKB-UniRule"/>
</dbReference>
<dbReference type="InterPro" id="IPR010918">
    <property type="entry name" value="PurM-like_C_dom"/>
</dbReference>
<protein>
    <recommendedName>
        <fullName evidence="2">Thiamine-monophosphate kinase</fullName>
        <shortName evidence="2">TMP kinase</shortName>
        <shortName evidence="2">Thiamine-phosphate kinase</shortName>
        <ecNumber evidence="2">2.7.4.16</ecNumber>
    </recommendedName>
</protein>
<feature type="binding site" evidence="2">
    <location>
        <position position="202"/>
    </location>
    <ligand>
        <name>Mg(2+)</name>
        <dbReference type="ChEBI" id="CHEBI:18420"/>
        <label>5</label>
    </ligand>
</feature>
<name>A0A5D0MPB8_FLESI</name>
<feature type="binding site" evidence="2">
    <location>
        <begin position="112"/>
        <end position="113"/>
    </location>
    <ligand>
        <name>ATP</name>
        <dbReference type="ChEBI" id="CHEBI:30616"/>
    </ligand>
</feature>
<feature type="binding site" evidence="2">
    <location>
        <position position="247"/>
    </location>
    <ligand>
        <name>substrate</name>
    </ligand>
</feature>
<keyword evidence="2" id="KW-0460">Magnesium</keyword>
<reference evidence="5 6" key="1">
    <citation type="submission" date="2019-08" db="EMBL/GenBank/DDBJ databases">
        <title>Genomic characterization of a novel candidate phylum (ARYD3) from a high temperature, high salinity tertiary oil reservoir in north central Oklahoma, USA.</title>
        <authorList>
            <person name="Youssef N.H."/>
            <person name="Yadav A."/>
            <person name="Elshahed M.S."/>
        </authorList>
    </citation>
    <scope>NUCLEOTIDE SEQUENCE [LARGE SCALE GENOMIC DNA]</scope>
    <source>
        <strain evidence="5">ARYD1</strain>
    </source>
</reference>
<dbReference type="EC" id="2.7.4.16" evidence="2"/>
<dbReference type="CDD" id="cd02194">
    <property type="entry name" value="ThiL"/>
    <property type="match status" value="1"/>
</dbReference>
<comment type="catalytic activity">
    <reaction evidence="2">
        <text>thiamine phosphate + ATP = thiamine diphosphate + ADP</text>
        <dbReference type="Rhea" id="RHEA:15913"/>
        <dbReference type="ChEBI" id="CHEBI:30616"/>
        <dbReference type="ChEBI" id="CHEBI:37575"/>
        <dbReference type="ChEBI" id="CHEBI:58937"/>
        <dbReference type="ChEBI" id="CHEBI:456216"/>
        <dbReference type="EC" id="2.7.4.16"/>
    </reaction>
</comment>
<comment type="miscellaneous">
    <text evidence="2">Reaction mechanism of ThiL seems to utilize a direct, inline transfer of the gamma-phosphate of ATP to TMP rather than a phosphorylated enzyme intermediate.</text>
</comment>
<accession>A0A5D0MPB8</accession>
<evidence type="ECO:0000259" key="3">
    <source>
        <dbReference type="Pfam" id="PF00586"/>
    </source>
</evidence>
<keyword evidence="2" id="KW-0067">ATP-binding</keyword>
<dbReference type="Gene3D" id="3.90.650.10">
    <property type="entry name" value="PurM-like C-terminal domain"/>
    <property type="match status" value="1"/>
</dbReference>
<dbReference type="InterPro" id="IPR016188">
    <property type="entry name" value="PurM-like_N"/>
</dbReference>
<feature type="binding site" evidence="2">
    <location>
        <position position="26"/>
    </location>
    <ligand>
        <name>Mg(2+)</name>
        <dbReference type="ChEBI" id="CHEBI:18420"/>
        <label>4</label>
    </ligand>
</feature>
<keyword evidence="2" id="KW-0547">Nucleotide-binding</keyword>
<sequence length="303" mass="33022">MKEFEFIKLLKEKCKGCGSTPGIGDDAALFDNFLVAKDIVCEGIHFLKTTPAEHVIFKVFSANISDIAAMGGDPKYVLLGIAIPEAKKNEKTNIINAIKKSADFYDVEIIGGDTTSASNDFFISLTVIGEKGRFLLTRSGAGEDEQVYVSKPLGLARISLEKELGADFDIDAYGHYKIVAEKELGKVLGNVGTVTSCIDISDGLGRDASHLSEESGVKIIIEENRFPLSHLIPFGVDKTHYFINSGEEFALLFTAKKEHAVDHYLKEKGFEVYNIGHTQKGSGVFLSNGSSLKNISSKGYEHN</sequence>
<organism evidence="5 6">
    <name type="scientific">Flexistipes sinusarabici</name>
    <dbReference type="NCBI Taxonomy" id="2352"/>
    <lineage>
        <taxon>Bacteria</taxon>
        <taxon>Pseudomonadati</taxon>
        <taxon>Deferribacterota</taxon>
        <taxon>Deferribacteres</taxon>
        <taxon>Deferribacterales</taxon>
        <taxon>Flexistipitaceae</taxon>
        <taxon>Flexistipes</taxon>
    </lineage>
</organism>
<dbReference type="GO" id="GO:0005524">
    <property type="term" value="F:ATP binding"/>
    <property type="evidence" value="ECO:0007669"/>
    <property type="project" value="UniProtKB-UniRule"/>
</dbReference>
<feature type="binding site" evidence="2">
    <location>
        <position position="26"/>
    </location>
    <ligand>
        <name>Mg(2+)</name>
        <dbReference type="ChEBI" id="CHEBI:18420"/>
        <label>3</label>
    </ligand>
</feature>
<feature type="binding site" evidence="2">
    <location>
        <position position="138"/>
    </location>
    <ligand>
        <name>ATP</name>
        <dbReference type="ChEBI" id="CHEBI:30616"/>
    </ligand>
</feature>
<feature type="domain" description="PurM-like C-terminal" evidence="4">
    <location>
        <begin position="191"/>
        <end position="284"/>
    </location>
</feature>
<gene>
    <name evidence="2 5" type="primary">thiL</name>
    <name evidence="5" type="ORF">FXF49_11205</name>
</gene>
<dbReference type="GO" id="GO:0000287">
    <property type="term" value="F:magnesium ion binding"/>
    <property type="evidence" value="ECO:0007669"/>
    <property type="project" value="UniProtKB-UniRule"/>
</dbReference>
<feature type="binding site" evidence="2">
    <location>
        <position position="66"/>
    </location>
    <ligand>
        <name>Mg(2+)</name>
        <dbReference type="ChEBI" id="CHEBI:18420"/>
        <label>3</label>
    </ligand>
</feature>
<evidence type="ECO:0000313" key="5">
    <source>
        <dbReference type="EMBL" id="TYB32499.1"/>
    </source>
</evidence>
<dbReference type="InterPro" id="IPR006283">
    <property type="entry name" value="ThiL-like"/>
</dbReference>
<comment type="similarity">
    <text evidence="2">Belongs to the thiamine-monophosphate kinase family.</text>
</comment>
<dbReference type="NCBIfam" id="TIGR01379">
    <property type="entry name" value="thiL"/>
    <property type="match status" value="1"/>
</dbReference>
<dbReference type="GO" id="GO:0009229">
    <property type="term" value="P:thiamine diphosphate biosynthetic process"/>
    <property type="evidence" value="ECO:0007669"/>
    <property type="project" value="UniProtKB-UniRule"/>
</dbReference>
<feature type="binding site" evidence="2">
    <location>
        <position position="66"/>
    </location>
    <ligand>
        <name>Mg(2+)</name>
        <dbReference type="ChEBI" id="CHEBI:18420"/>
        <label>2</label>
    </ligand>
</feature>
<keyword evidence="1 2" id="KW-0784">Thiamine biosynthesis</keyword>
<feature type="binding site" evidence="2">
    <location>
        <position position="38"/>
    </location>
    <ligand>
        <name>Mg(2+)</name>
        <dbReference type="ChEBI" id="CHEBI:18420"/>
        <label>2</label>
    </ligand>
</feature>
<keyword evidence="2 5" id="KW-0808">Transferase</keyword>
<dbReference type="Pfam" id="PF00586">
    <property type="entry name" value="AIRS"/>
    <property type="match status" value="1"/>
</dbReference>
<dbReference type="RefSeq" id="WP_303701990.1">
    <property type="nucleotide sequence ID" value="NZ_VSIV01000339.1"/>
</dbReference>
<dbReference type="Gene3D" id="3.30.1330.10">
    <property type="entry name" value="PurM-like, N-terminal domain"/>
    <property type="match status" value="1"/>
</dbReference>
<dbReference type="PANTHER" id="PTHR30270">
    <property type="entry name" value="THIAMINE-MONOPHOSPHATE KINASE"/>
    <property type="match status" value="1"/>
</dbReference>
<evidence type="ECO:0000313" key="6">
    <source>
        <dbReference type="Proteomes" id="UP000323337"/>
    </source>
</evidence>
<comment type="function">
    <text evidence="2">Catalyzes the ATP-dependent phosphorylation of thiamine-monophosphate (TMP) to form thiamine-pyrophosphate (TPP), the active form of vitamin B1.</text>
</comment>
<feature type="binding site" evidence="2">
    <location>
        <position position="201"/>
    </location>
    <ligand>
        <name>ATP</name>
        <dbReference type="ChEBI" id="CHEBI:30616"/>
    </ligand>
</feature>
<dbReference type="EMBL" id="VSIV01000339">
    <property type="protein sequence ID" value="TYB32499.1"/>
    <property type="molecule type" value="Genomic_DNA"/>
</dbReference>
<feature type="binding site" evidence="2">
    <location>
        <position position="199"/>
    </location>
    <ligand>
        <name>Mg(2+)</name>
        <dbReference type="ChEBI" id="CHEBI:18420"/>
        <label>3</label>
    </ligand>
</feature>
<dbReference type="PANTHER" id="PTHR30270:SF0">
    <property type="entry name" value="THIAMINE-MONOPHOSPHATE KINASE"/>
    <property type="match status" value="1"/>
</dbReference>
<dbReference type="PIRSF" id="PIRSF005303">
    <property type="entry name" value="Thiam_monoph_kin"/>
    <property type="match status" value="1"/>
</dbReference>
<feature type="binding site" evidence="2">
    <location>
        <position position="300"/>
    </location>
    <ligand>
        <name>substrate</name>
    </ligand>
</feature>
<feature type="domain" description="PurM-like N-terminal" evidence="3">
    <location>
        <begin position="24"/>
        <end position="129"/>
    </location>
</feature>